<proteinExistence type="predicted"/>
<dbReference type="EMBL" id="SSTE01021801">
    <property type="protein sequence ID" value="KAA0032333.1"/>
    <property type="molecule type" value="Genomic_DNA"/>
</dbReference>
<evidence type="ECO:0000256" key="1">
    <source>
        <dbReference type="SAM" id="MobiDB-lite"/>
    </source>
</evidence>
<comment type="caution">
    <text evidence="2">The sequence shown here is derived from an EMBL/GenBank/DDBJ whole genome shotgun (WGS) entry which is preliminary data.</text>
</comment>
<evidence type="ECO:0000313" key="2">
    <source>
        <dbReference type="EMBL" id="KAA0032333.1"/>
    </source>
</evidence>
<gene>
    <name evidence="2" type="ORF">E6C27_scaffold219G001920</name>
</gene>
<organism evidence="2 3">
    <name type="scientific">Cucumis melo var. makuwa</name>
    <name type="common">Oriental melon</name>
    <dbReference type="NCBI Taxonomy" id="1194695"/>
    <lineage>
        <taxon>Eukaryota</taxon>
        <taxon>Viridiplantae</taxon>
        <taxon>Streptophyta</taxon>
        <taxon>Embryophyta</taxon>
        <taxon>Tracheophyta</taxon>
        <taxon>Spermatophyta</taxon>
        <taxon>Magnoliopsida</taxon>
        <taxon>eudicotyledons</taxon>
        <taxon>Gunneridae</taxon>
        <taxon>Pentapetalae</taxon>
        <taxon>rosids</taxon>
        <taxon>fabids</taxon>
        <taxon>Cucurbitales</taxon>
        <taxon>Cucurbitaceae</taxon>
        <taxon>Benincaseae</taxon>
        <taxon>Cucumis</taxon>
    </lineage>
</organism>
<feature type="region of interest" description="Disordered" evidence="1">
    <location>
        <begin position="1"/>
        <end position="25"/>
    </location>
</feature>
<reference evidence="2 3" key="1">
    <citation type="submission" date="2019-08" db="EMBL/GenBank/DDBJ databases">
        <title>Draft genome sequences of two oriental melons (Cucumis melo L. var makuwa).</title>
        <authorList>
            <person name="Kwon S.-Y."/>
        </authorList>
    </citation>
    <scope>NUCLEOTIDE SEQUENCE [LARGE SCALE GENOMIC DNA]</scope>
    <source>
        <strain evidence="3">cv. SW 3</strain>
        <tissue evidence="2">Leaf</tissue>
    </source>
</reference>
<evidence type="ECO:0000313" key="3">
    <source>
        <dbReference type="Proteomes" id="UP000321393"/>
    </source>
</evidence>
<dbReference type="AlphaFoldDB" id="A0A5A7SPM2"/>
<dbReference type="Proteomes" id="UP000321393">
    <property type="component" value="Unassembled WGS sequence"/>
</dbReference>
<protein>
    <submittedName>
        <fullName evidence="2">Uncharacterized protein</fullName>
    </submittedName>
</protein>
<name>A0A5A7SPM2_CUCMM</name>
<accession>A0A5A7SPM2</accession>
<sequence length="83" mass="9203">MVQIGATKCTGQRPTKGKRRWASDDGRSSTLFVLLQPNSSVPSPDLLIHPPVTSPVESSESGEQLRRDVQYRELCPPRPVTFL</sequence>